<dbReference type="EMBL" id="UOEJ01000251">
    <property type="protein sequence ID" value="VAW06721.1"/>
    <property type="molecule type" value="Genomic_DNA"/>
</dbReference>
<feature type="transmembrane region" description="Helical" evidence="12">
    <location>
        <begin position="457"/>
        <end position="476"/>
    </location>
</feature>
<feature type="transmembrane region" description="Helical" evidence="12">
    <location>
        <begin position="219"/>
        <end position="244"/>
    </location>
</feature>
<dbReference type="PANTHER" id="PTHR43185:SF1">
    <property type="entry name" value="FE(2+) TRANSPORTER FEOB"/>
    <property type="match status" value="1"/>
</dbReference>
<keyword evidence="5 12" id="KW-0812">Transmembrane</keyword>
<evidence type="ECO:0000313" key="14">
    <source>
        <dbReference type="EMBL" id="VAW06721.1"/>
    </source>
</evidence>
<dbReference type="InterPro" id="IPR027417">
    <property type="entry name" value="P-loop_NTPase"/>
</dbReference>
<dbReference type="NCBIfam" id="TIGR00231">
    <property type="entry name" value="small_GTP"/>
    <property type="match status" value="1"/>
</dbReference>
<evidence type="ECO:0000256" key="9">
    <source>
        <dbReference type="ARBA" id="ARBA00023065"/>
    </source>
</evidence>
<evidence type="ECO:0000256" key="7">
    <source>
        <dbReference type="ARBA" id="ARBA00022989"/>
    </source>
</evidence>
<keyword evidence="10" id="KW-0342">GTP-binding</keyword>
<evidence type="ECO:0000256" key="1">
    <source>
        <dbReference type="ARBA" id="ARBA00004651"/>
    </source>
</evidence>
<dbReference type="InterPro" id="IPR050860">
    <property type="entry name" value="FeoB_GTPase"/>
</dbReference>
<evidence type="ECO:0000256" key="6">
    <source>
        <dbReference type="ARBA" id="ARBA00022741"/>
    </source>
</evidence>
<dbReference type="Gene3D" id="3.40.50.300">
    <property type="entry name" value="P-loop containing nucleotide triphosphate hydrolases"/>
    <property type="match status" value="1"/>
</dbReference>
<reference evidence="14" key="1">
    <citation type="submission" date="2018-06" db="EMBL/GenBank/DDBJ databases">
        <authorList>
            <person name="Zhirakovskaya E."/>
        </authorList>
    </citation>
    <scope>NUCLEOTIDE SEQUENCE</scope>
</reference>
<dbReference type="AlphaFoldDB" id="A0A3B0SKG3"/>
<name>A0A3B0SKG3_9ZZZZ</name>
<dbReference type="InterPro" id="IPR011642">
    <property type="entry name" value="Gate_dom"/>
</dbReference>
<evidence type="ECO:0000256" key="5">
    <source>
        <dbReference type="ARBA" id="ARBA00022692"/>
    </source>
</evidence>
<keyword evidence="3" id="KW-1003">Cell membrane</keyword>
<dbReference type="GO" id="GO:0015093">
    <property type="term" value="F:ferrous iron transmembrane transporter activity"/>
    <property type="evidence" value="ECO:0007669"/>
    <property type="project" value="InterPro"/>
</dbReference>
<feature type="transmembrane region" description="Helical" evidence="12">
    <location>
        <begin position="324"/>
        <end position="346"/>
    </location>
</feature>
<feature type="transmembrane region" description="Helical" evidence="12">
    <location>
        <begin position="280"/>
        <end position="304"/>
    </location>
</feature>
<evidence type="ECO:0000256" key="2">
    <source>
        <dbReference type="ARBA" id="ARBA00022448"/>
    </source>
</evidence>
<proteinExistence type="predicted"/>
<feature type="transmembrane region" description="Helical" evidence="12">
    <location>
        <begin position="517"/>
        <end position="539"/>
    </location>
</feature>
<dbReference type="GO" id="GO:0005886">
    <property type="term" value="C:plasma membrane"/>
    <property type="evidence" value="ECO:0007669"/>
    <property type="project" value="UniProtKB-SubCell"/>
</dbReference>
<dbReference type="Pfam" id="PF07664">
    <property type="entry name" value="FeoB_C"/>
    <property type="match status" value="1"/>
</dbReference>
<dbReference type="InterPro" id="IPR030389">
    <property type="entry name" value="G_FEOB_dom"/>
</dbReference>
<evidence type="ECO:0000256" key="12">
    <source>
        <dbReference type="SAM" id="Phobius"/>
    </source>
</evidence>
<evidence type="ECO:0000256" key="10">
    <source>
        <dbReference type="ARBA" id="ARBA00023134"/>
    </source>
</evidence>
<evidence type="ECO:0000259" key="13">
    <source>
        <dbReference type="PROSITE" id="PS51711"/>
    </source>
</evidence>
<keyword evidence="9" id="KW-0406">Ion transport</keyword>
<comment type="subcellular location">
    <subcellularLocation>
        <location evidence="1">Cell membrane</location>
        <topology evidence="1">Multi-pass membrane protein</topology>
    </subcellularLocation>
</comment>
<dbReference type="InterPro" id="IPR005225">
    <property type="entry name" value="Small_GTP-bd"/>
</dbReference>
<accession>A0A3B0SKG3</accession>
<dbReference type="PROSITE" id="PS51711">
    <property type="entry name" value="G_FEOB"/>
    <property type="match status" value="1"/>
</dbReference>
<evidence type="ECO:0000256" key="3">
    <source>
        <dbReference type="ARBA" id="ARBA00022475"/>
    </source>
</evidence>
<evidence type="ECO:0000256" key="4">
    <source>
        <dbReference type="ARBA" id="ARBA00022496"/>
    </source>
</evidence>
<dbReference type="Pfam" id="PF07670">
    <property type="entry name" value="Gate"/>
    <property type="match status" value="2"/>
</dbReference>
<keyword evidence="8" id="KW-0408">Iron</keyword>
<sequence>MSETPRDIKVALVGSPNCGKSSLFNSLTGNRQKVANYPGVTVERRSGKYTTRQGRKITLIDLPGIYSLKDRTLDERVSRQVITGTHATESRPDLLLCVADSTNLRVHLRLVLELKHLGLPIILALNMHDMAQRDDIKIDPEILSRELGVPVVTTIAVRRGSLEGLRDQLDQTIHDLRPARDAEDAPSTRDLQKQARIIAEKALITEGRHHKVTRQLDRVLLHPLFGIVIFFITLFGMFQLVYFWAEAPMILIEDGFAALQGLISRTLPDNWFRSLLNHGIIAGVGSVLVFLPQIIILFTFILILEATGYMARAAFIMDRLMAMVGLNGRAFIPLMSSFACAIPGIMATRTIEHHRDRITTIMIAPLMTCSARIPVYALLIGAVVPNHPVIFGLFGLQGVVLFGLYLAGIVSALIVAAVLKMTLTRGVPQPFLMELPKYQLPVIRHILLNLWERVRVFLRRAGTIILYSAMGLWALSQYPKKPVGGLEPDIFYSYAGIMGRALQNIFAPLGFNWEMSIALIPGMAAREVAIGALGTVYALQGNEGQVEQSLRTIIQNSWPLPTALAFLAWYIFAPQCFATLATVRRETNSWAWTAFMTGYLFALAYLAALVVNRVAIILLA</sequence>
<evidence type="ECO:0000256" key="8">
    <source>
        <dbReference type="ARBA" id="ARBA00023004"/>
    </source>
</evidence>
<dbReference type="PANTHER" id="PTHR43185">
    <property type="entry name" value="FERROUS IRON TRANSPORT PROTEIN B"/>
    <property type="match status" value="1"/>
</dbReference>
<dbReference type="InterPro" id="IPR003373">
    <property type="entry name" value="Fe2_transport_prot-B"/>
</dbReference>
<keyword evidence="11 12" id="KW-0472">Membrane</keyword>
<keyword evidence="7 12" id="KW-1133">Transmembrane helix</keyword>
<gene>
    <name evidence="14" type="ORF">MNBD_ALPHA01-730</name>
</gene>
<evidence type="ECO:0000256" key="11">
    <source>
        <dbReference type="ARBA" id="ARBA00023136"/>
    </source>
</evidence>
<keyword evidence="6" id="KW-0547">Nucleotide-binding</keyword>
<dbReference type="InterPro" id="IPR011640">
    <property type="entry name" value="Fe2_transport_prot_B_C"/>
</dbReference>
<feature type="transmembrane region" description="Helical" evidence="12">
    <location>
        <begin position="560"/>
        <end position="583"/>
    </location>
</feature>
<feature type="transmembrane region" description="Helical" evidence="12">
    <location>
        <begin position="589"/>
        <end position="611"/>
    </location>
</feature>
<feature type="transmembrane region" description="Helical" evidence="12">
    <location>
        <begin position="390"/>
        <end position="419"/>
    </location>
</feature>
<organism evidence="14">
    <name type="scientific">hydrothermal vent metagenome</name>
    <dbReference type="NCBI Taxonomy" id="652676"/>
    <lineage>
        <taxon>unclassified sequences</taxon>
        <taxon>metagenomes</taxon>
        <taxon>ecological metagenomes</taxon>
    </lineage>
</organism>
<dbReference type="CDD" id="cd01879">
    <property type="entry name" value="FeoB"/>
    <property type="match status" value="1"/>
</dbReference>
<dbReference type="NCBIfam" id="TIGR00437">
    <property type="entry name" value="feoB"/>
    <property type="match status" value="1"/>
</dbReference>
<protein>
    <submittedName>
        <fullName evidence="14">Ferrous iron transport protein B</fullName>
    </submittedName>
</protein>
<dbReference type="InterPro" id="IPR006073">
    <property type="entry name" value="GTP-bd"/>
</dbReference>
<dbReference type="SUPFAM" id="SSF52540">
    <property type="entry name" value="P-loop containing nucleoside triphosphate hydrolases"/>
    <property type="match status" value="1"/>
</dbReference>
<feature type="domain" description="FeoB-type G" evidence="13">
    <location>
        <begin position="7"/>
        <end position="175"/>
    </location>
</feature>
<dbReference type="Pfam" id="PF02421">
    <property type="entry name" value="FeoB_N"/>
    <property type="match status" value="1"/>
</dbReference>
<keyword evidence="4" id="KW-0410">Iron transport</keyword>
<dbReference type="GO" id="GO:0005525">
    <property type="term" value="F:GTP binding"/>
    <property type="evidence" value="ECO:0007669"/>
    <property type="project" value="UniProtKB-KW"/>
</dbReference>
<dbReference type="PRINTS" id="PR00326">
    <property type="entry name" value="GTP1OBG"/>
</dbReference>
<keyword evidence="2" id="KW-0813">Transport</keyword>